<evidence type="ECO:0000313" key="5">
    <source>
        <dbReference type="Proteomes" id="UP001451571"/>
    </source>
</evidence>
<reference evidence="4 5" key="1">
    <citation type="submission" date="2024-02" db="EMBL/GenBank/DDBJ databases">
        <title>Bacterial strain from lacustrine sediment.</title>
        <authorList>
            <person name="Petit C."/>
            <person name="Fadhlaoui K."/>
        </authorList>
    </citation>
    <scope>NUCLEOTIDE SEQUENCE [LARGE SCALE GENOMIC DNA]</scope>
    <source>
        <strain evidence="4 5">IPX-CK</strain>
    </source>
</reference>
<gene>
    <name evidence="4" type="ORF">V6984_20325</name>
</gene>
<keyword evidence="1 2" id="KW-0238">DNA-binding</keyword>
<proteinExistence type="predicted"/>
<feature type="domain" description="HTH tetR-type" evidence="3">
    <location>
        <begin position="8"/>
        <end position="68"/>
    </location>
</feature>
<evidence type="ECO:0000256" key="1">
    <source>
        <dbReference type="ARBA" id="ARBA00023125"/>
    </source>
</evidence>
<evidence type="ECO:0000313" key="4">
    <source>
        <dbReference type="EMBL" id="XAH73822.1"/>
    </source>
</evidence>
<dbReference type="PRINTS" id="PR00455">
    <property type="entry name" value="HTHTETR"/>
</dbReference>
<dbReference type="InterPro" id="IPR009057">
    <property type="entry name" value="Homeodomain-like_sf"/>
</dbReference>
<dbReference type="Proteomes" id="UP001451571">
    <property type="component" value="Chromosome"/>
</dbReference>
<feature type="DNA-binding region" description="H-T-H motif" evidence="2">
    <location>
        <begin position="31"/>
        <end position="50"/>
    </location>
</feature>
<keyword evidence="5" id="KW-1185">Reference proteome</keyword>
<dbReference type="SUPFAM" id="SSF46689">
    <property type="entry name" value="Homeodomain-like"/>
    <property type="match status" value="1"/>
</dbReference>
<evidence type="ECO:0000256" key="2">
    <source>
        <dbReference type="PROSITE-ProRule" id="PRU00335"/>
    </source>
</evidence>
<protein>
    <submittedName>
        <fullName evidence="4">TetR/AcrR family transcriptional regulator</fullName>
    </submittedName>
</protein>
<name>A0ABZ3EVX8_9FIRM</name>
<accession>A0ABZ3EVX8</accession>
<evidence type="ECO:0000259" key="3">
    <source>
        <dbReference type="PROSITE" id="PS50977"/>
    </source>
</evidence>
<dbReference type="Pfam" id="PF00440">
    <property type="entry name" value="TetR_N"/>
    <property type="match status" value="1"/>
</dbReference>
<dbReference type="InterPro" id="IPR001647">
    <property type="entry name" value="HTH_TetR"/>
</dbReference>
<dbReference type="PANTHER" id="PTHR43479:SF11">
    <property type="entry name" value="ACREF_ENVCD OPERON REPRESSOR-RELATED"/>
    <property type="match status" value="1"/>
</dbReference>
<sequence>MRTIKAGEERRKEILLTARKLFVQKGYDQTSINDILKIVDIAKGTFYYYYSSKEEVLQAIIMDIVYEGAARAEQILQDTSIPLLKRIVMAVMAQAPEFEGAHKLAEELHKVDNAKLEQQYRKVMLKKMTSVLEGAVKEAGEQDIIHTDFPKECIESLLLMGHMMFDCDTFLWKAEEYPVKVKAFLCNAERMFGAKEGEFQEFMEMFE</sequence>
<organism evidence="4 5">
    <name type="scientific">Kineothrix sedimenti</name>
    <dbReference type="NCBI Taxonomy" id="3123317"/>
    <lineage>
        <taxon>Bacteria</taxon>
        <taxon>Bacillati</taxon>
        <taxon>Bacillota</taxon>
        <taxon>Clostridia</taxon>
        <taxon>Lachnospirales</taxon>
        <taxon>Lachnospiraceae</taxon>
        <taxon>Kineothrix</taxon>
    </lineage>
</organism>
<dbReference type="RefSeq" id="WP_342757423.1">
    <property type="nucleotide sequence ID" value="NZ_CP146256.1"/>
</dbReference>
<dbReference type="Gene3D" id="1.10.357.10">
    <property type="entry name" value="Tetracycline Repressor, domain 2"/>
    <property type="match status" value="1"/>
</dbReference>
<dbReference type="InterPro" id="IPR050624">
    <property type="entry name" value="HTH-type_Tx_Regulator"/>
</dbReference>
<dbReference type="PROSITE" id="PS50977">
    <property type="entry name" value="HTH_TETR_2"/>
    <property type="match status" value="1"/>
</dbReference>
<dbReference type="EMBL" id="CP146256">
    <property type="protein sequence ID" value="XAH73822.1"/>
    <property type="molecule type" value="Genomic_DNA"/>
</dbReference>
<dbReference type="PANTHER" id="PTHR43479">
    <property type="entry name" value="ACREF/ENVCD OPERON REPRESSOR-RELATED"/>
    <property type="match status" value="1"/>
</dbReference>